<dbReference type="PANTHER" id="PTHR31672:SF2">
    <property type="entry name" value="F-BOX DOMAIN-CONTAINING PROTEIN"/>
    <property type="match status" value="1"/>
</dbReference>
<sequence>MPGNGGATGLDDLPEGIVVEEILVRLPPKDILRCRAVCRWWHSATSTDKFMLDNHRHQPLLPILSHVVEPQKAHLLFSFDAGAGWQKLCPIIRTYDYRKLQAVCDGLFIVSYGSMADQFICNPVTRKYARLAKHPTERGFYHRIVGFYRHQPSG</sequence>
<dbReference type="PANTHER" id="PTHR31672">
    <property type="entry name" value="BNACNNG10540D PROTEIN"/>
    <property type="match status" value="1"/>
</dbReference>
<dbReference type="OrthoDB" id="629418at2759"/>
<accession>M7ZR72</accession>
<proteinExistence type="predicted"/>
<dbReference type="SUPFAM" id="SSF81383">
    <property type="entry name" value="F-box domain"/>
    <property type="match status" value="1"/>
</dbReference>
<gene>
    <name evidence="2" type="ORF">TRIUR3_13023</name>
</gene>
<evidence type="ECO:0000259" key="1">
    <source>
        <dbReference type="Pfam" id="PF12937"/>
    </source>
</evidence>
<dbReference type="InterPro" id="IPR050796">
    <property type="entry name" value="SCF_F-box_component"/>
</dbReference>
<feature type="domain" description="F-box" evidence="1">
    <location>
        <begin position="11"/>
        <end position="48"/>
    </location>
</feature>
<dbReference type="OMA" id="IRIYNAF"/>
<dbReference type="CDD" id="cd22157">
    <property type="entry name" value="F-box_AtFBW1-like"/>
    <property type="match status" value="1"/>
</dbReference>
<dbReference type="Gene3D" id="1.20.1280.50">
    <property type="match status" value="1"/>
</dbReference>
<dbReference type="AlphaFoldDB" id="M7ZR72"/>
<protein>
    <recommendedName>
        <fullName evidence="1">F-box domain-containing protein</fullName>
    </recommendedName>
</protein>
<dbReference type="InterPro" id="IPR036047">
    <property type="entry name" value="F-box-like_dom_sf"/>
</dbReference>
<dbReference type="Pfam" id="PF12937">
    <property type="entry name" value="F-box-like"/>
    <property type="match status" value="1"/>
</dbReference>
<organism evidence="2">
    <name type="scientific">Triticum urartu</name>
    <name type="common">Red wild einkorn</name>
    <name type="synonym">Crithodium urartu</name>
    <dbReference type="NCBI Taxonomy" id="4572"/>
    <lineage>
        <taxon>Eukaryota</taxon>
        <taxon>Viridiplantae</taxon>
        <taxon>Streptophyta</taxon>
        <taxon>Embryophyta</taxon>
        <taxon>Tracheophyta</taxon>
        <taxon>Spermatophyta</taxon>
        <taxon>Magnoliopsida</taxon>
        <taxon>Liliopsida</taxon>
        <taxon>Poales</taxon>
        <taxon>Poaceae</taxon>
        <taxon>BOP clade</taxon>
        <taxon>Pooideae</taxon>
        <taxon>Triticodae</taxon>
        <taxon>Triticeae</taxon>
        <taxon>Triticinae</taxon>
        <taxon>Triticum</taxon>
    </lineage>
</organism>
<dbReference type="InterPro" id="IPR001810">
    <property type="entry name" value="F-box_dom"/>
</dbReference>
<evidence type="ECO:0000313" key="2">
    <source>
        <dbReference type="EMBL" id="EMS62111.1"/>
    </source>
</evidence>
<reference evidence="2" key="1">
    <citation type="journal article" date="2013" name="Nature">
        <title>Draft genome of the wheat A-genome progenitor Triticum urartu.</title>
        <authorList>
            <person name="Ling H.Q."/>
            <person name="Zhao S."/>
            <person name="Liu D."/>
            <person name="Wang J."/>
            <person name="Sun H."/>
            <person name="Zhang C."/>
            <person name="Fan H."/>
            <person name="Li D."/>
            <person name="Dong L."/>
            <person name="Tao Y."/>
            <person name="Gao C."/>
            <person name="Wu H."/>
            <person name="Li Y."/>
            <person name="Cui Y."/>
            <person name="Guo X."/>
            <person name="Zheng S."/>
            <person name="Wang B."/>
            <person name="Yu K."/>
            <person name="Liang Q."/>
            <person name="Yang W."/>
            <person name="Lou X."/>
            <person name="Chen J."/>
            <person name="Feng M."/>
            <person name="Jian J."/>
            <person name="Zhang X."/>
            <person name="Luo G."/>
            <person name="Jiang Y."/>
            <person name="Liu J."/>
            <person name="Wang Z."/>
            <person name="Sha Y."/>
            <person name="Zhang B."/>
            <person name="Wu H."/>
            <person name="Tang D."/>
            <person name="Shen Q."/>
            <person name="Xue P."/>
            <person name="Zou S."/>
            <person name="Wang X."/>
            <person name="Liu X."/>
            <person name="Wang F."/>
            <person name="Yang Y."/>
            <person name="An X."/>
            <person name="Dong Z."/>
            <person name="Zhang K."/>
            <person name="Zhang X."/>
            <person name="Luo M.C."/>
            <person name="Dvorak J."/>
            <person name="Tong Y."/>
            <person name="Wang J."/>
            <person name="Yang H."/>
            <person name="Li Z."/>
            <person name="Wang D."/>
            <person name="Zhang A."/>
            <person name="Wang J."/>
        </authorList>
    </citation>
    <scope>NUCLEOTIDE SEQUENCE</scope>
</reference>
<dbReference type="EMBL" id="KD086280">
    <property type="protein sequence ID" value="EMS62111.1"/>
    <property type="molecule type" value="Genomic_DNA"/>
</dbReference>
<name>M7ZR72_TRIUA</name>